<feature type="compositionally biased region" description="Polar residues" evidence="1">
    <location>
        <begin position="73"/>
        <end position="90"/>
    </location>
</feature>
<accession>A0AAV4BN01</accession>
<gene>
    <name evidence="2" type="ORF">PoB_005116100</name>
</gene>
<keyword evidence="3" id="KW-1185">Reference proteome</keyword>
<protein>
    <submittedName>
        <fullName evidence="2">Uncharacterized protein</fullName>
    </submittedName>
</protein>
<dbReference type="Proteomes" id="UP000735302">
    <property type="component" value="Unassembled WGS sequence"/>
</dbReference>
<evidence type="ECO:0000313" key="2">
    <source>
        <dbReference type="EMBL" id="GFO24656.1"/>
    </source>
</evidence>
<evidence type="ECO:0000256" key="1">
    <source>
        <dbReference type="SAM" id="MobiDB-lite"/>
    </source>
</evidence>
<name>A0AAV4BN01_9GAST</name>
<reference evidence="2 3" key="1">
    <citation type="journal article" date="2021" name="Elife">
        <title>Chloroplast acquisition without the gene transfer in kleptoplastic sea slugs, Plakobranchus ocellatus.</title>
        <authorList>
            <person name="Maeda T."/>
            <person name="Takahashi S."/>
            <person name="Yoshida T."/>
            <person name="Shimamura S."/>
            <person name="Takaki Y."/>
            <person name="Nagai Y."/>
            <person name="Toyoda A."/>
            <person name="Suzuki Y."/>
            <person name="Arimoto A."/>
            <person name="Ishii H."/>
            <person name="Satoh N."/>
            <person name="Nishiyama T."/>
            <person name="Hasebe M."/>
            <person name="Maruyama T."/>
            <person name="Minagawa J."/>
            <person name="Obokata J."/>
            <person name="Shigenobu S."/>
        </authorList>
    </citation>
    <scope>NUCLEOTIDE SEQUENCE [LARGE SCALE GENOMIC DNA]</scope>
</reference>
<feature type="region of interest" description="Disordered" evidence="1">
    <location>
        <begin position="69"/>
        <end position="90"/>
    </location>
</feature>
<organism evidence="2 3">
    <name type="scientific">Plakobranchus ocellatus</name>
    <dbReference type="NCBI Taxonomy" id="259542"/>
    <lineage>
        <taxon>Eukaryota</taxon>
        <taxon>Metazoa</taxon>
        <taxon>Spiralia</taxon>
        <taxon>Lophotrochozoa</taxon>
        <taxon>Mollusca</taxon>
        <taxon>Gastropoda</taxon>
        <taxon>Heterobranchia</taxon>
        <taxon>Euthyneura</taxon>
        <taxon>Panpulmonata</taxon>
        <taxon>Sacoglossa</taxon>
        <taxon>Placobranchoidea</taxon>
        <taxon>Plakobranchidae</taxon>
        <taxon>Plakobranchus</taxon>
    </lineage>
</organism>
<comment type="caution">
    <text evidence="2">The sequence shown here is derived from an EMBL/GenBank/DDBJ whole genome shotgun (WGS) entry which is preliminary data.</text>
</comment>
<proteinExistence type="predicted"/>
<dbReference type="EMBL" id="BLXT01005617">
    <property type="protein sequence ID" value="GFO24656.1"/>
    <property type="molecule type" value="Genomic_DNA"/>
</dbReference>
<evidence type="ECO:0000313" key="3">
    <source>
        <dbReference type="Proteomes" id="UP000735302"/>
    </source>
</evidence>
<sequence length="90" mass="10129">MLHCDSYWELSRANQLRSWISQLDASRLAPGGVSKPFWPRKGTSAGVRLTTQFIDRGIRHAILPNKEGVSPQAWPTTLRQNTTCSLNGHR</sequence>
<dbReference type="AlphaFoldDB" id="A0AAV4BN01"/>